<keyword evidence="5" id="KW-1185">Reference proteome</keyword>
<accession>A0ABR0VZD3</accession>
<evidence type="ECO:0000259" key="3">
    <source>
        <dbReference type="Pfam" id="PF14364"/>
    </source>
</evidence>
<gene>
    <name evidence="4" type="ORF">DH2020_026644</name>
</gene>
<comment type="caution">
    <text evidence="4">The sequence shown here is derived from an EMBL/GenBank/DDBJ whole genome shotgun (WGS) entry which is preliminary data.</text>
</comment>
<sequence length="198" mass="22731">MSRHFDSRTKLTLEDVHIRIRFFRSFEISSYEVGECACVTKKGLLVMNGVEIVTTWLTPTVLFCLLNLMIGTIFFISSLKPNTKRINLGDNNKDEHRPQLGRVPSFFERVKSINLSRYQPEQPDQAHYAVPAEQQAAHQQEPEYEGEEPHHVARTKSDAVTKVKPAARVLKKSASEKVLAAAKKREEEEEVDKRGRRR</sequence>
<feature type="region of interest" description="Disordered" evidence="1">
    <location>
        <begin position="131"/>
        <end position="198"/>
    </location>
</feature>
<proteinExistence type="predicted"/>
<keyword evidence="2" id="KW-0812">Transmembrane</keyword>
<dbReference type="InterPro" id="IPR025520">
    <property type="entry name" value="DUF4408"/>
</dbReference>
<protein>
    <recommendedName>
        <fullName evidence="3">DUF4408 domain-containing protein</fullName>
    </recommendedName>
</protein>
<organism evidence="4 5">
    <name type="scientific">Rehmannia glutinosa</name>
    <name type="common">Chinese foxglove</name>
    <dbReference type="NCBI Taxonomy" id="99300"/>
    <lineage>
        <taxon>Eukaryota</taxon>
        <taxon>Viridiplantae</taxon>
        <taxon>Streptophyta</taxon>
        <taxon>Embryophyta</taxon>
        <taxon>Tracheophyta</taxon>
        <taxon>Spermatophyta</taxon>
        <taxon>Magnoliopsida</taxon>
        <taxon>eudicotyledons</taxon>
        <taxon>Gunneridae</taxon>
        <taxon>Pentapetalae</taxon>
        <taxon>asterids</taxon>
        <taxon>lamiids</taxon>
        <taxon>Lamiales</taxon>
        <taxon>Orobanchaceae</taxon>
        <taxon>Rehmannieae</taxon>
        <taxon>Rehmannia</taxon>
    </lineage>
</organism>
<keyword evidence="2" id="KW-1133">Transmembrane helix</keyword>
<feature type="transmembrane region" description="Helical" evidence="2">
    <location>
        <begin position="56"/>
        <end position="76"/>
    </location>
</feature>
<name>A0ABR0VZD3_REHGL</name>
<evidence type="ECO:0000256" key="1">
    <source>
        <dbReference type="SAM" id="MobiDB-lite"/>
    </source>
</evidence>
<evidence type="ECO:0000256" key="2">
    <source>
        <dbReference type="SAM" id="Phobius"/>
    </source>
</evidence>
<dbReference type="Proteomes" id="UP001318860">
    <property type="component" value="Unassembled WGS sequence"/>
</dbReference>
<dbReference type="EMBL" id="JABTTQ020000382">
    <property type="protein sequence ID" value="KAK6139620.1"/>
    <property type="molecule type" value="Genomic_DNA"/>
</dbReference>
<feature type="compositionally biased region" description="Basic and acidic residues" evidence="1">
    <location>
        <begin position="147"/>
        <end position="161"/>
    </location>
</feature>
<feature type="domain" description="DUF4408" evidence="3">
    <location>
        <begin position="53"/>
        <end position="79"/>
    </location>
</feature>
<evidence type="ECO:0000313" key="5">
    <source>
        <dbReference type="Proteomes" id="UP001318860"/>
    </source>
</evidence>
<keyword evidence="2" id="KW-0472">Membrane</keyword>
<dbReference type="Pfam" id="PF14364">
    <property type="entry name" value="DUF4408"/>
    <property type="match status" value="1"/>
</dbReference>
<reference evidence="4 5" key="1">
    <citation type="journal article" date="2021" name="Comput. Struct. Biotechnol. J.">
        <title>De novo genome assembly of the potent medicinal plant Rehmannia glutinosa using nanopore technology.</title>
        <authorList>
            <person name="Ma L."/>
            <person name="Dong C."/>
            <person name="Song C."/>
            <person name="Wang X."/>
            <person name="Zheng X."/>
            <person name="Niu Y."/>
            <person name="Chen S."/>
            <person name="Feng W."/>
        </authorList>
    </citation>
    <scope>NUCLEOTIDE SEQUENCE [LARGE SCALE GENOMIC DNA]</scope>
    <source>
        <strain evidence="4">DH-2019</strain>
    </source>
</reference>
<evidence type="ECO:0000313" key="4">
    <source>
        <dbReference type="EMBL" id="KAK6139620.1"/>
    </source>
</evidence>